<feature type="compositionally biased region" description="Basic and acidic residues" evidence="1">
    <location>
        <begin position="104"/>
        <end position="125"/>
    </location>
</feature>
<name>U9URC8_RHIID</name>
<reference evidence="2" key="1">
    <citation type="submission" date="2013-07" db="EMBL/GenBank/DDBJ databases">
        <title>The genome of an arbuscular mycorrhizal fungus provides insights into the evolution of the oldest plant symbiosis.</title>
        <authorList>
            <consortium name="DOE Joint Genome Institute"/>
            <person name="Tisserant E."/>
            <person name="Malbreil M."/>
            <person name="Kuo A."/>
            <person name="Kohler A."/>
            <person name="Symeonidi A."/>
            <person name="Balestrini R."/>
            <person name="Charron P."/>
            <person name="Duensing N."/>
            <person name="Frei-dit-Frey N."/>
            <person name="Gianinazzi-Pearson V."/>
            <person name="Gilbert B."/>
            <person name="Handa Y."/>
            <person name="Hijri M."/>
            <person name="Kaul R."/>
            <person name="Kawaguchi M."/>
            <person name="Krajinski F."/>
            <person name="Lammers P."/>
            <person name="Lapierre D."/>
            <person name="Masclaux F.G."/>
            <person name="Murat C."/>
            <person name="Morin E."/>
            <person name="Ndikumana S."/>
            <person name="Pagni M."/>
            <person name="Petitpierre D."/>
            <person name="Requena N."/>
            <person name="Rosikiewicz P."/>
            <person name="Riley R."/>
            <person name="Saito K."/>
            <person name="San Clemente H."/>
            <person name="Shapiro H."/>
            <person name="van Tuinen D."/>
            <person name="Becard G."/>
            <person name="Bonfante P."/>
            <person name="Paszkowski U."/>
            <person name="Shachar-Hill Y."/>
            <person name="Young J.P."/>
            <person name="Sanders I.R."/>
            <person name="Henrissat B."/>
            <person name="Rensing S.A."/>
            <person name="Grigoriev I.V."/>
            <person name="Corradi N."/>
            <person name="Roux C."/>
            <person name="Martin F."/>
        </authorList>
    </citation>
    <scope>NUCLEOTIDE SEQUENCE</scope>
    <source>
        <strain evidence="2">DAOM 197198</strain>
    </source>
</reference>
<evidence type="ECO:0000256" key="1">
    <source>
        <dbReference type="SAM" id="MobiDB-lite"/>
    </source>
</evidence>
<dbReference type="EMBL" id="KI279513">
    <property type="protein sequence ID" value="ESA18126.1"/>
    <property type="molecule type" value="Genomic_DNA"/>
</dbReference>
<protein>
    <submittedName>
        <fullName evidence="2">Uncharacterized protein</fullName>
    </submittedName>
</protein>
<feature type="region of interest" description="Disordered" evidence="1">
    <location>
        <begin position="104"/>
        <end position="134"/>
    </location>
</feature>
<accession>U9URC8</accession>
<sequence length="134" mass="15881">MLEKGDIDQAAMVRNINIAFSSILFDQSLILLGKTREWELLRGVYNNRFNKITNDKDERKVIFSLWVYCYEELKNKFGEKVREGNQFRKEEGIGKVDKRSRNDILERVNNENKKTKKGDNNEIIRKRNGKNLLK</sequence>
<dbReference type="HOGENOM" id="CLU_1897302_0_0_1"/>
<gene>
    <name evidence="2" type="ORF">GLOINDRAFT_21048</name>
</gene>
<dbReference type="AlphaFoldDB" id="U9URC8"/>
<dbReference type="VEuPathDB" id="FungiDB:RhiirFUN_011303"/>
<evidence type="ECO:0000313" key="2">
    <source>
        <dbReference type="EMBL" id="ESA18126.1"/>
    </source>
</evidence>
<proteinExistence type="predicted"/>
<organism evidence="2">
    <name type="scientific">Rhizophagus irregularis (strain DAOM 181602 / DAOM 197198 / MUCL 43194)</name>
    <name type="common">Arbuscular mycorrhizal fungus</name>
    <name type="synonym">Glomus intraradices</name>
    <dbReference type="NCBI Taxonomy" id="747089"/>
    <lineage>
        <taxon>Eukaryota</taxon>
        <taxon>Fungi</taxon>
        <taxon>Fungi incertae sedis</taxon>
        <taxon>Mucoromycota</taxon>
        <taxon>Glomeromycotina</taxon>
        <taxon>Glomeromycetes</taxon>
        <taxon>Glomerales</taxon>
        <taxon>Glomeraceae</taxon>
        <taxon>Rhizophagus</taxon>
    </lineage>
</organism>